<proteinExistence type="predicted"/>
<dbReference type="AlphaFoldDB" id="A0A7K1T122"/>
<dbReference type="Proteomes" id="UP000462014">
    <property type="component" value="Unassembled WGS sequence"/>
</dbReference>
<gene>
    <name evidence="1" type="ORF">GO621_17250</name>
</gene>
<keyword evidence="2" id="KW-1185">Reference proteome</keyword>
<dbReference type="EMBL" id="WPIK01000021">
    <property type="protein sequence ID" value="MVN23273.1"/>
    <property type="molecule type" value="Genomic_DNA"/>
</dbReference>
<name>A0A7K1T122_9SPHI</name>
<organism evidence="1 2">
    <name type="scientific">Mucilaginibacter arboris</name>
    <dbReference type="NCBI Taxonomy" id="2682090"/>
    <lineage>
        <taxon>Bacteria</taxon>
        <taxon>Pseudomonadati</taxon>
        <taxon>Bacteroidota</taxon>
        <taxon>Sphingobacteriia</taxon>
        <taxon>Sphingobacteriales</taxon>
        <taxon>Sphingobacteriaceae</taxon>
        <taxon>Mucilaginibacter</taxon>
    </lineage>
</organism>
<comment type="caution">
    <text evidence="1">The sequence shown here is derived from an EMBL/GenBank/DDBJ whole genome shotgun (WGS) entry which is preliminary data.</text>
</comment>
<protein>
    <submittedName>
        <fullName evidence="1">DUF3575 domain-containing protein</fullName>
    </submittedName>
</protein>
<reference evidence="1 2" key="1">
    <citation type="submission" date="2019-12" db="EMBL/GenBank/DDBJ databases">
        <title>Mucilaginibacter sp. HMF7410 genome sequencing and assembly.</title>
        <authorList>
            <person name="Kang H."/>
            <person name="Cha I."/>
            <person name="Kim H."/>
            <person name="Joh K."/>
        </authorList>
    </citation>
    <scope>NUCLEOTIDE SEQUENCE [LARGE SCALE GENOMIC DNA]</scope>
    <source>
        <strain evidence="1 2">HMF7410</strain>
    </source>
</reference>
<accession>A0A7K1T122</accession>
<evidence type="ECO:0000313" key="1">
    <source>
        <dbReference type="EMBL" id="MVN23273.1"/>
    </source>
</evidence>
<sequence>MQINLSSLALQNYNFSYEHSLSRKITFMAGYRYMPLSTVGDISLVKTVVNKYLNDQDGLKNDLSNISTGNKTFTGEFRFYGGKHPGARGFYASLYGRYTNMQVNYNYNYATTAQKYVVPLQSSLKGFGGGLMFGSKFLIAKRVTLDWYIIGGHYGKISGDGQAAVNLSTMSSADKNNLKSDLESKFTIQNKNYVTATVDNNGVKTNTNGPFIGLRALGFNLGIAF</sequence>
<evidence type="ECO:0000313" key="2">
    <source>
        <dbReference type="Proteomes" id="UP000462014"/>
    </source>
</evidence>